<keyword evidence="2" id="KW-0808">Transferase</keyword>
<protein>
    <submittedName>
        <fullName evidence="2">GNAT family N-acetyltransferase</fullName>
    </submittedName>
</protein>
<feature type="domain" description="N-acetyltransferase" evidence="1">
    <location>
        <begin position="2"/>
        <end position="159"/>
    </location>
</feature>
<dbReference type="PROSITE" id="PS51186">
    <property type="entry name" value="GNAT"/>
    <property type="match status" value="1"/>
</dbReference>
<dbReference type="CDD" id="cd04301">
    <property type="entry name" value="NAT_SF"/>
    <property type="match status" value="1"/>
</dbReference>
<gene>
    <name evidence="2" type="ORF">H1191_18540</name>
</gene>
<proteinExistence type="predicted"/>
<name>A0A7W2AA00_9BACL</name>
<organism evidence="2 3">
    <name type="scientific">Paenactinomyces guangxiensis</name>
    <dbReference type="NCBI Taxonomy" id="1490290"/>
    <lineage>
        <taxon>Bacteria</taxon>
        <taxon>Bacillati</taxon>
        <taxon>Bacillota</taxon>
        <taxon>Bacilli</taxon>
        <taxon>Bacillales</taxon>
        <taxon>Thermoactinomycetaceae</taxon>
        <taxon>Paenactinomyces</taxon>
    </lineage>
</organism>
<accession>A0A7W2AA00</accession>
<dbReference type="PANTHER" id="PTHR43617:SF22">
    <property type="entry name" value="L-AMINO ACID N-ACETYLTRANSFERASE AAAT"/>
    <property type="match status" value="1"/>
</dbReference>
<dbReference type="AlphaFoldDB" id="A0A7W2AA00"/>
<reference evidence="2 3" key="1">
    <citation type="submission" date="2020-07" db="EMBL/GenBank/DDBJ databases">
        <authorList>
            <person name="Feng H."/>
        </authorList>
    </citation>
    <scope>NUCLEOTIDE SEQUENCE [LARGE SCALE GENOMIC DNA]</scope>
    <source>
        <strain evidence="3">s-10</strain>
    </source>
</reference>
<dbReference type="GO" id="GO:0016747">
    <property type="term" value="F:acyltransferase activity, transferring groups other than amino-acyl groups"/>
    <property type="evidence" value="ECO:0007669"/>
    <property type="project" value="InterPro"/>
</dbReference>
<sequence>MVTFRSLSDCTWRDAVDIWNRGFEGYAIDMTTDEKKLTAHLAKNDLSPEYSIVAFYKGEPAGIILNGIRRIEGKKVAWNGGTGVAKPFRGRGIGKGMIEKCLEIYRKHGVEVATLEALETNQPAIALYKKMGYEVKDTLHFYSLDQTHPDHYTEGKFPYRVQRGMSREIMRLPFWRKWTPWQTQLANVPEAESVIVENEQGEAVGYALFKENTDETGMRTGTVLLQCETSSGAEDQKKVIQCLLSRVFRFNEYGNQSPEKYSCSTFNLTTNKDLLQILKEWGFQKKMGQVWMECPIRQT</sequence>
<comment type="caution">
    <text evidence="2">The sequence shown here is derived from an EMBL/GenBank/DDBJ whole genome shotgun (WGS) entry which is preliminary data.</text>
</comment>
<dbReference type="RefSeq" id="WP_181754536.1">
    <property type="nucleotide sequence ID" value="NZ_JACEIQ010000028.1"/>
</dbReference>
<dbReference type="EMBL" id="JACEIQ010000028">
    <property type="protein sequence ID" value="MBA4496265.1"/>
    <property type="molecule type" value="Genomic_DNA"/>
</dbReference>
<dbReference type="Proteomes" id="UP000535491">
    <property type="component" value="Unassembled WGS sequence"/>
</dbReference>
<dbReference type="Pfam" id="PF00583">
    <property type="entry name" value="Acetyltransf_1"/>
    <property type="match status" value="1"/>
</dbReference>
<evidence type="ECO:0000313" key="3">
    <source>
        <dbReference type="Proteomes" id="UP000535491"/>
    </source>
</evidence>
<dbReference type="PANTHER" id="PTHR43617">
    <property type="entry name" value="L-AMINO ACID N-ACETYLTRANSFERASE"/>
    <property type="match status" value="1"/>
</dbReference>
<keyword evidence="3" id="KW-1185">Reference proteome</keyword>
<dbReference type="InterPro" id="IPR050276">
    <property type="entry name" value="MshD_Acetyltransferase"/>
</dbReference>
<dbReference type="SUPFAM" id="SSF55729">
    <property type="entry name" value="Acyl-CoA N-acyltransferases (Nat)"/>
    <property type="match status" value="1"/>
</dbReference>
<dbReference type="Gene3D" id="3.40.630.30">
    <property type="match status" value="1"/>
</dbReference>
<evidence type="ECO:0000313" key="2">
    <source>
        <dbReference type="EMBL" id="MBA4496265.1"/>
    </source>
</evidence>
<evidence type="ECO:0000259" key="1">
    <source>
        <dbReference type="PROSITE" id="PS51186"/>
    </source>
</evidence>
<dbReference type="InterPro" id="IPR016181">
    <property type="entry name" value="Acyl_CoA_acyltransferase"/>
</dbReference>
<dbReference type="InterPro" id="IPR000182">
    <property type="entry name" value="GNAT_dom"/>
</dbReference>